<evidence type="ECO:0000313" key="4">
    <source>
        <dbReference type="EMBL" id="RAI26604.1"/>
    </source>
</evidence>
<comment type="caution">
    <text evidence="4">The sequence shown here is derived from an EMBL/GenBank/DDBJ whole genome shotgun (WGS) entry which is preliminary data.</text>
</comment>
<dbReference type="PANTHER" id="PTHR37813">
    <property type="entry name" value="FELS-2 PROPHAGE PROTEIN"/>
    <property type="match status" value="1"/>
</dbReference>
<evidence type="ECO:0000256" key="1">
    <source>
        <dbReference type="ARBA" id="ARBA00022612"/>
    </source>
</evidence>
<keyword evidence="1" id="KW-1188">Viral release from host cell</keyword>
<feature type="compositionally biased region" description="Basic and acidic residues" evidence="2">
    <location>
        <begin position="676"/>
        <end position="694"/>
    </location>
</feature>
<proteinExistence type="predicted"/>
<feature type="domain" description="Phage tail tape measure protein" evidence="3">
    <location>
        <begin position="121"/>
        <end position="312"/>
    </location>
</feature>
<dbReference type="OrthoDB" id="8429573at2"/>
<dbReference type="AlphaFoldDB" id="A0A327JMP0"/>
<protein>
    <submittedName>
        <fullName evidence="4">Phage tail tape measure protein</fullName>
    </submittedName>
</protein>
<dbReference type="Proteomes" id="UP000249299">
    <property type="component" value="Unassembled WGS sequence"/>
</dbReference>
<dbReference type="InterPro" id="IPR010090">
    <property type="entry name" value="Phage_tape_meas"/>
</dbReference>
<dbReference type="PANTHER" id="PTHR37813:SF1">
    <property type="entry name" value="FELS-2 PROPHAGE PROTEIN"/>
    <property type="match status" value="1"/>
</dbReference>
<sequence>MGDMRVGVLVDFLTRGVDKVEHGKKALAGIAGVVGQAKRGFADGLRSTLSANNIDEAIRTHEQRLNRARGKLLDAAAMAMTIFTPVKMSAQFEDAFAEVDKVFQGSRERLADFKKFLLTTTSEIPVSAKGMAEILAEALQAGIPQETAEAFTKFTAKASVAFDMLARDTGENFAKIRNVYQLTQEGIERTGDAANHLSNNMAAKAPEIINFLRRAAGAAPGLGHTATEMAGLGTAFIAAGTQAEVASRAVNALSNRIHAGTGKNLLAAFEMIGLNRKEFSRRLKTEGVPALLDLLERVSKHEERDFIMKELAGQDFTDDFNKLLNNLGLLRQAYGLVAKEADYAGSVEDEFAKRLKTRLQQWQLAKNRAAELAITLGDIMLPTVQDGLELFGEMTAGVLAFSEVHPELTENVVNLTAGLLAFGVASRVLRYGMELVSGPLIRLISLFAKFDNGINVAPLSKLVGYLGGLGRAARLVAGAGAVAAIFELIRELSALPDAHGRAMEAAEKHGLTLKGFADIAGQAADKINELTKSEKARALSQAKDKLAELEADRKEVADLTDERAKLALRSAEQELERAERIRKASGREPVGSSGPFTGLSTDQIRQVRDLVRSFSEGDISAEDITARLYQLGETLRGKNAEARSELERMADQFSAMDQLTAKIREINDTIRELKKRDAAGSVDAVHERLPEPKPELPAASRGPVPRPKPARGTKTQDLPPTVEDYSKLFQGSDNKAIQKLETHIKAQLIDKRPPYVTVNAPISISGVTDPKAVAGEVRRQLGAAVSKARTGALHGGTE</sequence>
<dbReference type="EMBL" id="NPEV01000028">
    <property type="protein sequence ID" value="RAI26604.1"/>
    <property type="molecule type" value="Genomic_DNA"/>
</dbReference>
<reference evidence="4 5" key="1">
    <citation type="submission" date="2017-07" db="EMBL/GenBank/DDBJ databases">
        <title>Draft Genome Sequences of Select Purple Nonsulfur Bacteria.</title>
        <authorList>
            <person name="Lasarre B."/>
            <person name="Mckinlay J.B."/>
        </authorList>
    </citation>
    <scope>NUCLEOTIDE SEQUENCE [LARGE SCALE GENOMIC DNA]</scope>
    <source>
        <strain evidence="4 5">DSM 11290</strain>
    </source>
</reference>
<feature type="region of interest" description="Disordered" evidence="2">
    <location>
        <begin position="676"/>
        <end position="721"/>
    </location>
</feature>
<evidence type="ECO:0000313" key="5">
    <source>
        <dbReference type="Proteomes" id="UP000249299"/>
    </source>
</evidence>
<evidence type="ECO:0000259" key="3">
    <source>
        <dbReference type="Pfam" id="PF10145"/>
    </source>
</evidence>
<gene>
    <name evidence="4" type="ORF">CH339_13465</name>
</gene>
<evidence type="ECO:0000256" key="2">
    <source>
        <dbReference type="SAM" id="MobiDB-lite"/>
    </source>
</evidence>
<dbReference type="RefSeq" id="WP_111434881.1">
    <property type="nucleotide sequence ID" value="NZ_JACIGG010000004.1"/>
</dbReference>
<name>A0A327JMP0_9HYPH</name>
<dbReference type="Pfam" id="PF10145">
    <property type="entry name" value="PhageMin_Tail"/>
    <property type="match status" value="1"/>
</dbReference>
<dbReference type="NCBIfam" id="TIGR01760">
    <property type="entry name" value="tape_meas_TP901"/>
    <property type="match status" value="1"/>
</dbReference>
<keyword evidence="5" id="KW-1185">Reference proteome</keyword>
<organism evidence="4 5">
    <name type="scientific">Rhodobium orientis</name>
    <dbReference type="NCBI Taxonomy" id="34017"/>
    <lineage>
        <taxon>Bacteria</taxon>
        <taxon>Pseudomonadati</taxon>
        <taxon>Pseudomonadota</taxon>
        <taxon>Alphaproteobacteria</taxon>
        <taxon>Hyphomicrobiales</taxon>
        <taxon>Rhodobiaceae</taxon>
        <taxon>Rhodobium</taxon>
    </lineage>
</organism>
<accession>A0A327JMP0</accession>
<feature type="region of interest" description="Disordered" evidence="2">
    <location>
        <begin position="579"/>
        <end position="600"/>
    </location>
</feature>